<evidence type="ECO:0000313" key="2">
    <source>
        <dbReference type="Proteomes" id="UP000488506"/>
    </source>
</evidence>
<sequence length="271" mass="30523">MAISVGSVANIRNARYVSETLKAQARTALSKMNIGNCAANVLLGGFNDAQINALIHWLNVPNPLNTAKLIWQETNGGLEIAVPEIFGVSGKLYSKVTNVDELIRYMVVYYKSLFEELGEPQNGKYIVSVREQQIITSKARDAYLNGKKPVERKEKNQETTPVPKKVNCPLQVVQKPKIVEVEEPQIELTYEQKLEAAMIAANMGKYYQPFYAVIKNYSLQKKKEILELLGAYLGIEEKNKFNGTELSTILFNMGDPAYIFLLQLKNRTRSN</sequence>
<comment type="caution">
    <text evidence="1">The sequence shown here is derived from an EMBL/GenBank/DDBJ whole genome shotgun (WGS) entry which is preliminary data.</text>
</comment>
<reference evidence="1 2" key="1">
    <citation type="submission" date="2019-12" db="EMBL/GenBank/DDBJ databases">
        <authorList>
            <person name="Wolfe R."/>
            <person name="Danczak R."/>
            <person name="Wilkins M."/>
        </authorList>
    </citation>
    <scope>NUCLEOTIDE SEQUENCE [LARGE SCALE GENOMIC DNA]</scope>
    <source>
        <strain evidence="1">X2_MaxBin.013</strain>
    </source>
</reference>
<dbReference type="Proteomes" id="UP000488506">
    <property type="component" value="Unassembled WGS sequence"/>
</dbReference>
<evidence type="ECO:0000313" key="1">
    <source>
        <dbReference type="EMBL" id="KAF0133832.1"/>
    </source>
</evidence>
<gene>
    <name evidence="1" type="ORF">FD145_1042</name>
</gene>
<protein>
    <submittedName>
        <fullName evidence="1">Uncharacterized protein</fullName>
    </submittedName>
</protein>
<dbReference type="AlphaFoldDB" id="A0A833NZS1"/>
<organism evidence="1 2">
    <name type="scientific">Candidatus Saganbacteria bacterium</name>
    <dbReference type="NCBI Taxonomy" id="2575572"/>
    <lineage>
        <taxon>Bacteria</taxon>
        <taxon>Bacillati</taxon>
        <taxon>Saganbacteria</taxon>
    </lineage>
</organism>
<accession>A0A833NZS1</accession>
<name>A0A833NZS1_UNCSA</name>
<proteinExistence type="predicted"/>
<dbReference type="EMBL" id="WPAF01000017">
    <property type="protein sequence ID" value="KAF0133832.1"/>
    <property type="molecule type" value="Genomic_DNA"/>
</dbReference>